<reference evidence="4" key="1">
    <citation type="submission" date="2013-08" db="EMBL/GenBank/DDBJ databases">
        <authorList>
            <person name="Mendez C."/>
            <person name="Richter M."/>
            <person name="Ferrer M."/>
            <person name="Sanchez J."/>
        </authorList>
    </citation>
    <scope>NUCLEOTIDE SEQUENCE</scope>
</reference>
<dbReference type="SMART" id="SM00228">
    <property type="entry name" value="PDZ"/>
    <property type="match status" value="1"/>
</dbReference>
<evidence type="ECO:0000259" key="3">
    <source>
        <dbReference type="PROSITE" id="PS50106"/>
    </source>
</evidence>
<feature type="non-terminal residue" evidence="4">
    <location>
        <position position="163"/>
    </location>
</feature>
<gene>
    <name evidence="4" type="ORF">B1A_16049</name>
</gene>
<dbReference type="InterPro" id="IPR036034">
    <property type="entry name" value="PDZ_sf"/>
</dbReference>
<dbReference type="GO" id="GO:0016020">
    <property type="term" value="C:membrane"/>
    <property type="evidence" value="ECO:0007669"/>
    <property type="project" value="InterPro"/>
</dbReference>
<dbReference type="EMBL" id="AUZX01011796">
    <property type="protein sequence ID" value="EQD41882.1"/>
    <property type="molecule type" value="Genomic_DNA"/>
</dbReference>
<comment type="caution">
    <text evidence="4">The sequence shown here is derived from an EMBL/GenBank/DDBJ whole genome shotgun (WGS) entry which is preliminary data.</text>
</comment>
<dbReference type="PROSITE" id="PS50106">
    <property type="entry name" value="PDZ"/>
    <property type="match status" value="1"/>
</dbReference>
<keyword evidence="2" id="KW-1133">Transmembrane helix</keyword>
<dbReference type="AlphaFoldDB" id="T0ZCK9"/>
<feature type="domain" description="PDZ" evidence="3">
    <location>
        <begin position="48"/>
        <end position="79"/>
    </location>
</feature>
<keyword evidence="4" id="KW-0378">Hydrolase</keyword>
<evidence type="ECO:0000256" key="1">
    <source>
        <dbReference type="ARBA" id="ARBA00001947"/>
    </source>
</evidence>
<dbReference type="InterPro" id="IPR001478">
    <property type="entry name" value="PDZ"/>
</dbReference>
<dbReference type="PANTHER" id="PTHR42837">
    <property type="entry name" value="REGULATOR OF SIGMA-E PROTEASE RSEP"/>
    <property type="match status" value="1"/>
</dbReference>
<dbReference type="Pfam" id="PF17820">
    <property type="entry name" value="PDZ_6"/>
    <property type="match status" value="1"/>
</dbReference>
<feature type="transmembrane region" description="Helical" evidence="2">
    <location>
        <begin position="15"/>
        <end position="39"/>
    </location>
</feature>
<comment type="cofactor">
    <cofactor evidence="1">
        <name>Zn(2+)</name>
        <dbReference type="ChEBI" id="CHEBI:29105"/>
    </cofactor>
</comment>
<organism evidence="4">
    <name type="scientific">mine drainage metagenome</name>
    <dbReference type="NCBI Taxonomy" id="410659"/>
    <lineage>
        <taxon>unclassified sequences</taxon>
        <taxon>metagenomes</taxon>
        <taxon>ecological metagenomes</taxon>
    </lineage>
</organism>
<proteinExistence type="predicted"/>
<keyword evidence="4" id="KW-0645">Protease</keyword>
<dbReference type="InterPro" id="IPR004387">
    <property type="entry name" value="Pept_M50_Zn"/>
</dbReference>
<dbReference type="Gene3D" id="2.30.42.10">
    <property type="match status" value="1"/>
</dbReference>
<keyword evidence="2" id="KW-0812">Transmembrane</keyword>
<protein>
    <submittedName>
        <fullName evidence="4">Membrane-associated zinc metalloprotease</fullName>
    </submittedName>
</protein>
<keyword evidence="4" id="KW-0482">Metalloprotease</keyword>
<name>T0ZCK9_9ZZZZ</name>
<dbReference type="InterPro" id="IPR041489">
    <property type="entry name" value="PDZ_6"/>
</dbReference>
<dbReference type="GO" id="GO:0004222">
    <property type="term" value="F:metalloendopeptidase activity"/>
    <property type="evidence" value="ECO:0007669"/>
    <property type="project" value="InterPro"/>
</dbReference>
<dbReference type="GO" id="GO:0006508">
    <property type="term" value="P:proteolysis"/>
    <property type="evidence" value="ECO:0007669"/>
    <property type="project" value="UniProtKB-KW"/>
</dbReference>
<sequence>ELSRSFTRQHPLKRILVLLAGPGFNFMFAIGALSVMLWAGGMTRYLPVIGHVQAGSIAARAGVRRGDRIVAINGAPVDSQRQVVLRLLDVMSGNGDARVTVRSEGATRALNLDVRNPAQRRALTGPKDPLHGLGMHFWEPTVPPVLGQVLPGGPAARAGLRAG</sequence>
<keyword evidence="2" id="KW-0472">Membrane</keyword>
<evidence type="ECO:0000256" key="2">
    <source>
        <dbReference type="SAM" id="Phobius"/>
    </source>
</evidence>
<reference evidence="4" key="2">
    <citation type="journal article" date="2014" name="ISME J.">
        <title>Microbial stratification in low pH oxic and suboxic macroscopic growths along an acid mine drainage.</title>
        <authorList>
            <person name="Mendez-Garcia C."/>
            <person name="Mesa V."/>
            <person name="Sprenger R.R."/>
            <person name="Richter M."/>
            <person name="Diez M.S."/>
            <person name="Solano J."/>
            <person name="Bargiela R."/>
            <person name="Golyshina O.V."/>
            <person name="Manteca A."/>
            <person name="Ramos J.L."/>
            <person name="Gallego J.R."/>
            <person name="Llorente I."/>
            <person name="Martins Dos Santos V.A."/>
            <person name="Jensen O.N."/>
            <person name="Pelaez A.I."/>
            <person name="Sanchez J."/>
            <person name="Ferrer M."/>
        </authorList>
    </citation>
    <scope>NUCLEOTIDE SEQUENCE</scope>
</reference>
<dbReference type="PANTHER" id="PTHR42837:SF2">
    <property type="entry name" value="MEMBRANE METALLOPROTEASE ARASP2, CHLOROPLASTIC-RELATED"/>
    <property type="match status" value="1"/>
</dbReference>
<accession>T0ZCK9</accession>
<dbReference type="SUPFAM" id="SSF50156">
    <property type="entry name" value="PDZ domain-like"/>
    <property type="match status" value="2"/>
</dbReference>
<feature type="non-terminal residue" evidence="4">
    <location>
        <position position="1"/>
    </location>
</feature>
<evidence type="ECO:0000313" key="4">
    <source>
        <dbReference type="EMBL" id="EQD41882.1"/>
    </source>
</evidence>